<dbReference type="EMBL" id="JAQQXT010000011">
    <property type="protein sequence ID" value="MDC8773393.1"/>
    <property type="molecule type" value="Genomic_DNA"/>
</dbReference>
<feature type="region of interest" description="Disordered" evidence="1">
    <location>
        <begin position="1"/>
        <end position="20"/>
    </location>
</feature>
<accession>A0ABT5KHK6</accession>
<evidence type="ECO:0000313" key="2">
    <source>
        <dbReference type="EMBL" id="MDC8773393.1"/>
    </source>
</evidence>
<dbReference type="Proteomes" id="UP001221189">
    <property type="component" value="Unassembled WGS sequence"/>
</dbReference>
<name>A0ABT5KHK6_9BURK</name>
<gene>
    <name evidence="2" type="ORF">PRZ03_17560</name>
</gene>
<evidence type="ECO:0000313" key="3">
    <source>
        <dbReference type="Proteomes" id="UP001221189"/>
    </source>
</evidence>
<keyword evidence="3" id="KW-1185">Reference proteome</keyword>
<evidence type="ECO:0000256" key="1">
    <source>
        <dbReference type="SAM" id="MobiDB-lite"/>
    </source>
</evidence>
<comment type="caution">
    <text evidence="2">The sequence shown here is derived from an EMBL/GenBank/DDBJ whole genome shotgun (WGS) entry which is preliminary data.</text>
</comment>
<protein>
    <submittedName>
        <fullName evidence="2">Uncharacterized protein</fullName>
    </submittedName>
</protein>
<proteinExistence type="predicted"/>
<dbReference type="RefSeq" id="WP_263534831.1">
    <property type="nucleotide sequence ID" value="NZ_JAQQXT010000011.1"/>
</dbReference>
<sequence>MTDELNACDPSSAGERPAAGWRSSADFHVEGLGAIGFESACPALLGALWPAALDQGGAAPQAA</sequence>
<reference evidence="2 3" key="1">
    <citation type="submission" date="2022-10" db="EMBL/GenBank/DDBJ databases">
        <title>Paucibacter sp. hw1 Genome sequencing.</title>
        <authorList>
            <person name="Park S."/>
        </authorList>
    </citation>
    <scope>NUCLEOTIDE SEQUENCE [LARGE SCALE GENOMIC DNA]</scope>
    <source>
        <strain evidence="3">hw1</strain>
    </source>
</reference>
<organism evidence="2 3">
    <name type="scientific">Roseateles albus</name>
    <dbReference type="NCBI Taxonomy" id="2987525"/>
    <lineage>
        <taxon>Bacteria</taxon>
        <taxon>Pseudomonadati</taxon>
        <taxon>Pseudomonadota</taxon>
        <taxon>Betaproteobacteria</taxon>
        <taxon>Burkholderiales</taxon>
        <taxon>Sphaerotilaceae</taxon>
        <taxon>Roseateles</taxon>
    </lineage>
</organism>